<proteinExistence type="predicted"/>
<dbReference type="Proteomes" id="UP000186609">
    <property type="component" value="Chromosome"/>
</dbReference>
<dbReference type="AlphaFoldDB" id="A0A1P8JQW8"/>
<evidence type="ECO:0000313" key="2">
    <source>
        <dbReference type="EMBL" id="APW36156.1"/>
    </source>
</evidence>
<dbReference type="GO" id="GO:0004197">
    <property type="term" value="F:cysteine-type endopeptidase activity"/>
    <property type="evidence" value="ECO:0007669"/>
    <property type="project" value="InterPro"/>
</dbReference>
<evidence type="ECO:0000313" key="3">
    <source>
        <dbReference type="Proteomes" id="UP000186609"/>
    </source>
</evidence>
<dbReference type="RefSeq" id="WP_076196247.1">
    <property type="nucleotide sequence ID" value="NZ_CP019236.1"/>
</dbReference>
<dbReference type="OrthoDB" id="5489622at2"/>
<dbReference type="Pfam" id="PF00656">
    <property type="entry name" value="Peptidase_C14"/>
    <property type="match status" value="1"/>
</dbReference>
<dbReference type="EMBL" id="CP019236">
    <property type="protein sequence ID" value="APW36156.1"/>
    <property type="molecule type" value="Genomic_DNA"/>
</dbReference>
<dbReference type="STRING" id="1842727.RD110_02130"/>
<dbReference type="KEGG" id="rhy:RD110_02130"/>
<dbReference type="GO" id="GO:0006508">
    <property type="term" value="P:proteolysis"/>
    <property type="evidence" value="ECO:0007669"/>
    <property type="project" value="InterPro"/>
</dbReference>
<keyword evidence="3" id="KW-1185">Reference proteome</keyword>
<protein>
    <recommendedName>
        <fullName evidence="1">Peptidase C14 caspase domain-containing protein</fullName>
    </recommendedName>
</protein>
<dbReference type="InterPro" id="IPR011600">
    <property type="entry name" value="Pept_C14_caspase"/>
</dbReference>
<reference evidence="2 3" key="1">
    <citation type="submission" date="2017-01" db="EMBL/GenBank/DDBJ databases">
        <authorList>
            <person name="Mah S.A."/>
            <person name="Swanson W.J."/>
            <person name="Moy G.W."/>
            <person name="Vacquier V.D."/>
        </authorList>
    </citation>
    <scope>NUCLEOTIDE SEQUENCE [LARGE SCALE GENOMIC DNA]</scope>
    <source>
        <strain evidence="2 3">DCY110</strain>
    </source>
</reference>
<name>A0A1P8JQW8_9BURK</name>
<dbReference type="Gene3D" id="3.40.50.1460">
    <property type="match status" value="1"/>
</dbReference>
<evidence type="ECO:0000259" key="1">
    <source>
        <dbReference type="Pfam" id="PF00656"/>
    </source>
</evidence>
<organism evidence="2 3">
    <name type="scientific">Rhodoferax koreensis</name>
    <dbReference type="NCBI Taxonomy" id="1842727"/>
    <lineage>
        <taxon>Bacteria</taxon>
        <taxon>Pseudomonadati</taxon>
        <taxon>Pseudomonadota</taxon>
        <taxon>Betaproteobacteria</taxon>
        <taxon>Burkholderiales</taxon>
        <taxon>Comamonadaceae</taxon>
        <taxon>Rhodoferax</taxon>
    </lineage>
</organism>
<gene>
    <name evidence="2" type="ORF">RD110_02130</name>
</gene>
<sequence>MPTNRALVIGIDRYATDLSSLSGAVADAQGFASWLLASNEVRPEHLQLGLLPGDDSPAEPAALAGCARVGTTRDALDRLFIGWLKSPPADTGRFYFFFSGHGAASGNPAYNEEAICLEGFSDDAMGHTLEISSLMAMLNALPAFQRFILIDGCRNTVFCDDVQFGAFSRRPRPDKGERRNHVLRATGPGRAAAEVAGRGLFSRHLCEGLNGAGSAKRWDPDQADGNGAYVVRWRALSEYVFDQVVPHRAAQRNEQLIFEEGQHPANEDPVLALFAEGSFGLSKMVVRLASPATPPAQTMVFLRRNDSADPDLREVLPASGQVEVSVPPSAWMLWASASGWRSQPKSKAVPVYVPHVEAVVELVPEPPVTRGGAPAIVMLGAQPKPTGPGHLQLAVAGRALTQLRPAARVAVRRESGEVIADPVLEDVLTLEPGIYRVRLDLAGGAWTESPVLIAPGEHQTLDLHLPATADEALARTLLAAGKPPPADGFALPSEMMGWLAAPSVATIAALAAAQAVQAYRDGLDPLGIGAGWADVEAVGIELLSTGEQPGLHAHHQRHEEGALRAFVWRMGARSETLAAATLAPAQGGAPIASASHEAAPGGYWLQFAEAGASAFDKRRPGTRLATQVLPGHVSIVLRERLPSGELMWLQFAVRRDPAQRFEIQLGLVQGEALQRALAAGRDPLVDPAVQGLAAQQWFEPFSALVAAAAVLARGEAGQALFDQLVAVLLGHGIGGPDVAVLRAAQASRAGREDLAASMLRDALGVGIAPLVDTLLERLVDEVERLGCAVMPGQKKAAKRLASTLAEALGHPLWTLCRSPDKPR</sequence>
<feature type="domain" description="Peptidase C14 caspase" evidence="1">
    <location>
        <begin position="4"/>
        <end position="213"/>
    </location>
</feature>
<accession>A0A1P8JQW8</accession>